<sequence>MRVDPSRTHDYGATMVVPQQAPDYPWAVYLADRDLRFRLLAFDFDSSRLGPDRALADSDRLAAHLDNLGVYFLRAHSGPAGGQHIWIRLGEDGADPAAVRELARVLGQHYATFDTSALRNPAMGAVRPPGAPHRDGGRSVPHLDGAKLQQALKRVGRGTTPEVVTWLLARHPHTSPRPIAAISATVRVSDPTTNPHLDRPRRPLSAATQELLDTTPGKRADRSAITHSIFLGMACAGRTLDDARTAAASAPGLVRLREDRDNGRDDLARQWDRALHRAATFTHLPDDNAPQEPIDEDLDTIERALTVHAVRFAQPGGESDERILYALITFARTARTRTLDIDCRRLAQRAGLAASTISRRLRVLAQTGWVTQTDVAAGTRAASWTLNLPPKGWEDAAATQGNPPPALTPAPTLLAHHTHDLWTPRPGLGAAAARIHWALLGGARTPEKIAGATGYSLKTVEKTLQRLCSVHLGGLGPASAESVKGELHAAAKELGLTEVSAGRRERHIVDRELYAWWNDEQAWRRRKGKKRGPKRNAGMATTLALPIDGPARIKYGRFPTKPGGRADYRTARDTVRGYLAPAERVAA</sequence>
<evidence type="ECO:0000313" key="3">
    <source>
        <dbReference type="Proteomes" id="UP000183561"/>
    </source>
</evidence>
<feature type="domain" description="HTH iclR-type" evidence="1">
    <location>
        <begin position="344"/>
        <end position="373"/>
    </location>
</feature>
<accession>A0A1H4I5H8</accession>
<dbReference type="GO" id="GO:0006355">
    <property type="term" value="P:regulation of DNA-templated transcription"/>
    <property type="evidence" value="ECO:0007669"/>
    <property type="project" value="InterPro"/>
</dbReference>
<dbReference type="OrthoDB" id="3211423at2"/>
<protein>
    <recommendedName>
        <fullName evidence="1">HTH iclR-type domain-containing protein</fullName>
    </recommendedName>
</protein>
<dbReference type="Proteomes" id="UP000183561">
    <property type="component" value="Unassembled WGS sequence"/>
</dbReference>
<reference evidence="3" key="1">
    <citation type="submission" date="2016-10" db="EMBL/GenBank/DDBJ databases">
        <authorList>
            <person name="Varghese N."/>
            <person name="Submissions S."/>
        </authorList>
    </citation>
    <scope>NUCLEOTIDE SEQUENCE [LARGE SCALE GENOMIC DNA]</scope>
    <source>
        <strain evidence="3">DSM 44498</strain>
    </source>
</reference>
<organism evidence="2 3">
    <name type="scientific">Rhodococcus koreensis</name>
    <dbReference type="NCBI Taxonomy" id="99653"/>
    <lineage>
        <taxon>Bacteria</taxon>
        <taxon>Bacillati</taxon>
        <taxon>Actinomycetota</taxon>
        <taxon>Actinomycetes</taxon>
        <taxon>Mycobacteriales</taxon>
        <taxon>Nocardiaceae</taxon>
        <taxon>Rhodococcus</taxon>
    </lineage>
</organism>
<evidence type="ECO:0000313" key="2">
    <source>
        <dbReference type="EMBL" id="SEB29180.1"/>
    </source>
</evidence>
<dbReference type="GO" id="GO:0003677">
    <property type="term" value="F:DNA binding"/>
    <property type="evidence" value="ECO:0007669"/>
    <property type="project" value="InterPro"/>
</dbReference>
<dbReference type="AlphaFoldDB" id="A0A1H4I5H8"/>
<dbReference type="EMBL" id="FNSV01000001">
    <property type="protein sequence ID" value="SEB29180.1"/>
    <property type="molecule type" value="Genomic_DNA"/>
</dbReference>
<gene>
    <name evidence="2" type="ORF">SAMN04490239_0037</name>
</gene>
<dbReference type="RefSeq" id="WP_072951354.1">
    <property type="nucleotide sequence ID" value="NZ_FNSV01000001.1"/>
</dbReference>
<name>A0A1H4I5H8_9NOCA</name>
<dbReference type="Pfam" id="PF09339">
    <property type="entry name" value="HTH_IclR"/>
    <property type="match status" value="1"/>
</dbReference>
<evidence type="ECO:0000259" key="1">
    <source>
        <dbReference type="Pfam" id="PF09339"/>
    </source>
</evidence>
<dbReference type="InterPro" id="IPR005471">
    <property type="entry name" value="Tscrpt_reg_IclR_N"/>
</dbReference>
<proteinExistence type="predicted"/>
<keyword evidence="3" id="KW-1185">Reference proteome</keyword>